<keyword evidence="2" id="KW-0489">Methyltransferase</keyword>
<name>A0A0M4MTS3_9SPHN</name>
<dbReference type="Gene3D" id="3.40.50.150">
    <property type="entry name" value="Vaccinia Virus protein VP39"/>
    <property type="match status" value="1"/>
</dbReference>
<organism evidence="2 3">
    <name type="scientific">Altererythrobacter epoxidivorans</name>
    <dbReference type="NCBI Taxonomy" id="361183"/>
    <lineage>
        <taxon>Bacteria</taxon>
        <taxon>Pseudomonadati</taxon>
        <taxon>Pseudomonadota</taxon>
        <taxon>Alphaproteobacteria</taxon>
        <taxon>Sphingomonadales</taxon>
        <taxon>Erythrobacteraceae</taxon>
        <taxon>Altererythrobacter</taxon>
    </lineage>
</organism>
<gene>
    <name evidence="2" type="ORF">AMC99_01466</name>
</gene>
<dbReference type="SUPFAM" id="SSF53335">
    <property type="entry name" value="S-adenosyl-L-methionine-dependent methyltransferases"/>
    <property type="match status" value="1"/>
</dbReference>
<dbReference type="CDD" id="cd02440">
    <property type="entry name" value="AdoMet_MTases"/>
    <property type="match status" value="1"/>
</dbReference>
<reference evidence="2 3" key="1">
    <citation type="submission" date="2015-09" db="EMBL/GenBank/DDBJ databases">
        <title>Complete genome sequence of a benzo[a]pyrene-degrading bacterium Altererythrobacter epoxidivorans CGMCC 1.7731T.</title>
        <authorList>
            <person name="Li Z."/>
            <person name="Cheng H."/>
            <person name="Huo Y."/>
            <person name="Xu X."/>
        </authorList>
    </citation>
    <scope>NUCLEOTIDE SEQUENCE [LARGE SCALE GENOMIC DNA]</scope>
    <source>
        <strain evidence="2 3">CGMCC 1.7731</strain>
    </source>
</reference>
<feature type="domain" description="Methyltransferase" evidence="1">
    <location>
        <begin position="42"/>
        <end position="147"/>
    </location>
</feature>
<dbReference type="STRING" id="361183.AMC99_01466"/>
<dbReference type="InterPro" id="IPR025714">
    <property type="entry name" value="Methyltranfer_dom"/>
</dbReference>
<dbReference type="PANTHER" id="PTHR43464">
    <property type="entry name" value="METHYLTRANSFERASE"/>
    <property type="match status" value="1"/>
</dbReference>
<dbReference type="Pfam" id="PF13847">
    <property type="entry name" value="Methyltransf_31"/>
    <property type="match status" value="1"/>
</dbReference>
<keyword evidence="2" id="KW-0808">Transferase</keyword>
<dbReference type="InterPro" id="IPR029063">
    <property type="entry name" value="SAM-dependent_MTases_sf"/>
</dbReference>
<dbReference type="RefSeq" id="WP_061924720.1">
    <property type="nucleotide sequence ID" value="NZ_CP012669.1"/>
</dbReference>
<dbReference type="GO" id="GO:0032259">
    <property type="term" value="P:methylation"/>
    <property type="evidence" value="ECO:0007669"/>
    <property type="project" value="UniProtKB-KW"/>
</dbReference>
<evidence type="ECO:0000313" key="3">
    <source>
        <dbReference type="Proteomes" id="UP000057938"/>
    </source>
</evidence>
<dbReference type="PATRIC" id="fig|361183.4.peg.1436"/>
<dbReference type="EMBL" id="CP012669">
    <property type="protein sequence ID" value="ALE16758.1"/>
    <property type="molecule type" value="Genomic_DNA"/>
</dbReference>
<dbReference type="OrthoDB" id="9777638at2"/>
<dbReference type="GO" id="GO:0008168">
    <property type="term" value="F:methyltransferase activity"/>
    <property type="evidence" value="ECO:0007669"/>
    <property type="project" value="UniProtKB-KW"/>
</dbReference>
<evidence type="ECO:0000259" key="1">
    <source>
        <dbReference type="Pfam" id="PF13847"/>
    </source>
</evidence>
<dbReference type="Proteomes" id="UP000057938">
    <property type="component" value="Chromosome"/>
</dbReference>
<protein>
    <submittedName>
        <fullName evidence="2">Methyltransferase</fullName>
    </submittedName>
</protein>
<keyword evidence="3" id="KW-1185">Reference proteome</keyword>
<accession>A0A0M4MTS3</accession>
<dbReference type="KEGG" id="aep:AMC99_01466"/>
<sequence>MTGAQDWLGRVGQSWAAEWQRTDLSFSELTPHLRRRLSDIAGANVLDVGCGAGELSLLVARDRPDAFVQGIDLSPALIETAKSRVTADDNVAFDLANAAEWTCEPGARPDVLMSRHGVMFFDDPVAAFSHLRGQAVRGAGLVFSCFRTVADNPFFGEFGKILPPADGPPPDPHAPGPFAFSDKDRVAGILADAGWRDIAFDRLDFSMIAGAGEDPVEEAMAYFARIGPAARAIAELPAEERPAMREKVRSLAQQNCADGRVAMDASVWIVSATA</sequence>
<evidence type="ECO:0000313" key="2">
    <source>
        <dbReference type="EMBL" id="ALE16758.1"/>
    </source>
</evidence>
<dbReference type="AlphaFoldDB" id="A0A0M4MTS3"/>
<proteinExistence type="predicted"/>